<dbReference type="KEGG" id="pacr:FXN63_08645"/>
<dbReference type="AlphaFoldDB" id="A0A5C0AW97"/>
<keyword evidence="4" id="KW-1185">Reference proteome</keyword>
<reference evidence="3 4" key="1">
    <citation type="submission" date="2019-08" db="EMBL/GenBank/DDBJ databases">
        <title>Amphibian skin-associated Pigmentiphaga: genome sequence and occurrence across geography and hosts.</title>
        <authorList>
            <person name="Bletz M.C."/>
            <person name="Bunk B."/>
            <person name="Sproeer C."/>
            <person name="Biwer P."/>
            <person name="Reiter S."/>
            <person name="Rabemananjara F.C.E."/>
            <person name="Schulz S."/>
            <person name="Overmann J."/>
            <person name="Vences M."/>
        </authorList>
    </citation>
    <scope>NUCLEOTIDE SEQUENCE [LARGE SCALE GENOMIC DNA]</scope>
    <source>
        <strain evidence="3 4">Mada1488</strain>
    </source>
</reference>
<dbReference type="InterPro" id="IPR013196">
    <property type="entry name" value="HTH_11"/>
</dbReference>
<dbReference type="Gene3D" id="1.10.10.10">
    <property type="entry name" value="Winged helix-like DNA-binding domain superfamily/Winged helix DNA-binding domain"/>
    <property type="match status" value="1"/>
</dbReference>
<accession>A0A5C0AW97</accession>
<dbReference type="InterPro" id="IPR036390">
    <property type="entry name" value="WH_DNA-bd_sf"/>
</dbReference>
<sequence length="234" mass="26328">MSRAERLLELMQCLRRHRHPISGAVLAQTLGVSLRTLYRDIASLQAQGAEIEGEAGVGYVLRPGFLLPPLMFSPAELDALTLGIRWVSRHTDPELAQAANNALAKIGAVLPADLREAIAATPLLVGPTDSPADLPANAHGYLPVLRRAVRSEHKLDIVYHALSGEQTERRVWPVALGFFDRVRVLIAWCETRQSLRHFRVDRLLSVHELDERYPQRRQVLLKLWREREGIARPQ</sequence>
<gene>
    <name evidence="3" type="ORF">FXN63_08645</name>
</gene>
<dbReference type="Proteomes" id="UP000325161">
    <property type="component" value="Chromosome"/>
</dbReference>
<dbReference type="EMBL" id="CP043046">
    <property type="protein sequence ID" value="QEI05904.1"/>
    <property type="molecule type" value="Genomic_DNA"/>
</dbReference>
<evidence type="ECO:0000259" key="2">
    <source>
        <dbReference type="Pfam" id="PF13280"/>
    </source>
</evidence>
<dbReference type="PANTHER" id="PTHR34580:SF3">
    <property type="entry name" value="PROTEIN PAFB"/>
    <property type="match status" value="1"/>
</dbReference>
<feature type="domain" description="Helix-turn-helix type 11" evidence="1">
    <location>
        <begin position="6"/>
        <end position="59"/>
    </location>
</feature>
<organism evidence="3 4">
    <name type="scientific">Pigmentiphaga aceris</name>
    <dbReference type="NCBI Taxonomy" id="1940612"/>
    <lineage>
        <taxon>Bacteria</taxon>
        <taxon>Pseudomonadati</taxon>
        <taxon>Pseudomonadota</taxon>
        <taxon>Betaproteobacteria</taxon>
        <taxon>Burkholderiales</taxon>
        <taxon>Alcaligenaceae</taxon>
        <taxon>Pigmentiphaga</taxon>
    </lineage>
</organism>
<evidence type="ECO:0000259" key="1">
    <source>
        <dbReference type="Pfam" id="PF08279"/>
    </source>
</evidence>
<dbReference type="Pfam" id="PF13280">
    <property type="entry name" value="WYL"/>
    <property type="match status" value="1"/>
</dbReference>
<feature type="domain" description="WYL" evidence="2">
    <location>
        <begin position="141"/>
        <end position="206"/>
    </location>
</feature>
<dbReference type="OrthoDB" id="9807255at2"/>
<dbReference type="Pfam" id="PF08279">
    <property type="entry name" value="HTH_11"/>
    <property type="match status" value="1"/>
</dbReference>
<dbReference type="InterPro" id="IPR036388">
    <property type="entry name" value="WH-like_DNA-bd_sf"/>
</dbReference>
<name>A0A5C0AW97_9BURK</name>
<dbReference type="InterPro" id="IPR051534">
    <property type="entry name" value="CBASS_pafABC_assoc_protein"/>
</dbReference>
<dbReference type="PANTHER" id="PTHR34580">
    <property type="match status" value="1"/>
</dbReference>
<dbReference type="InterPro" id="IPR026881">
    <property type="entry name" value="WYL_dom"/>
</dbReference>
<dbReference type="RefSeq" id="WP_148814287.1">
    <property type="nucleotide sequence ID" value="NZ_CP043046.1"/>
</dbReference>
<proteinExistence type="predicted"/>
<dbReference type="PROSITE" id="PS52050">
    <property type="entry name" value="WYL"/>
    <property type="match status" value="1"/>
</dbReference>
<protein>
    <submittedName>
        <fullName evidence="3">YafY family transcriptional regulator</fullName>
    </submittedName>
</protein>
<evidence type="ECO:0000313" key="3">
    <source>
        <dbReference type="EMBL" id="QEI05904.1"/>
    </source>
</evidence>
<evidence type="ECO:0000313" key="4">
    <source>
        <dbReference type="Proteomes" id="UP000325161"/>
    </source>
</evidence>
<dbReference type="SUPFAM" id="SSF46785">
    <property type="entry name" value="Winged helix' DNA-binding domain"/>
    <property type="match status" value="1"/>
</dbReference>